<dbReference type="PANTHER" id="PTHR42735">
    <property type="match status" value="1"/>
</dbReference>
<dbReference type="EMBL" id="JABSTV010001085">
    <property type="protein sequence ID" value="KAH7985104.1"/>
    <property type="molecule type" value="Genomic_DNA"/>
</dbReference>
<sequence>MCAYSQLPRTLRFPTGESEDGLSCVRFGMVTDDLDIEELVGLVLGAGIELEESTKALESMSELVKQGIQEASKGLQQENEEKILQEGLLRHVPIVGSLFNWWSPTSKEGLVESTENIYKYHMQIQQGDGTPALANKPPPQAQVVVPAANALETKAQH</sequence>
<organism evidence="5 6">
    <name type="scientific">Rhipicephalus sanguineus</name>
    <name type="common">Brown dog tick</name>
    <name type="synonym">Ixodes sanguineus</name>
    <dbReference type="NCBI Taxonomy" id="34632"/>
    <lineage>
        <taxon>Eukaryota</taxon>
        <taxon>Metazoa</taxon>
        <taxon>Ecdysozoa</taxon>
        <taxon>Arthropoda</taxon>
        <taxon>Chelicerata</taxon>
        <taxon>Arachnida</taxon>
        <taxon>Acari</taxon>
        <taxon>Parasitiformes</taxon>
        <taxon>Ixodida</taxon>
        <taxon>Ixodoidea</taxon>
        <taxon>Ixodidae</taxon>
        <taxon>Rhipicephalinae</taxon>
        <taxon>Rhipicephalus</taxon>
        <taxon>Rhipicephalus</taxon>
    </lineage>
</organism>
<keyword evidence="6" id="KW-1185">Reference proteome</keyword>
<protein>
    <recommendedName>
        <fullName evidence="4">PDXDC1-like third domain-containing protein</fullName>
    </recommendedName>
</protein>
<keyword evidence="2" id="KW-0663">Pyridoxal phosphate</keyword>
<evidence type="ECO:0000313" key="5">
    <source>
        <dbReference type="EMBL" id="KAH7985104.1"/>
    </source>
</evidence>
<dbReference type="VEuPathDB" id="VectorBase:RSAN_038993"/>
<dbReference type="InterPro" id="IPR050477">
    <property type="entry name" value="GrpII_AminoAcid_Decarb"/>
</dbReference>
<dbReference type="AlphaFoldDB" id="A0A9D4TCJ7"/>
<dbReference type="InterPro" id="IPR055102">
    <property type="entry name" value="PDXDC1-like_3rd"/>
</dbReference>
<comment type="cofactor">
    <cofactor evidence="1">
        <name>pyridoxal 5'-phosphate</name>
        <dbReference type="ChEBI" id="CHEBI:597326"/>
    </cofactor>
</comment>
<reference evidence="5" key="1">
    <citation type="journal article" date="2020" name="Cell">
        <title>Large-Scale Comparative Analyses of Tick Genomes Elucidate Their Genetic Diversity and Vector Capacities.</title>
        <authorList>
            <consortium name="Tick Genome and Microbiome Consortium (TIGMIC)"/>
            <person name="Jia N."/>
            <person name="Wang J."/>
            <person name="Shi W."/>
            <person name="Du L."/>
            <person name="Sun Y."/>
            <person name="Zhan W."/>
            <person name="Jiang J.F."/>
            <person name="Wang Q."/>
            <person name="Zhang B."/>
            <person name="Ji P."/>
            <person name="Bell-Sakyi L."/>
            <person name="Cui X.M."/>
            <person name="Yuan T.T."/>
            <person name="Jiang B.G."/>
            <person name="Yang W.F."/>
            <person name="Lam T.T."/>
            <person name="Chang Q.C."/>
            <person name="Ding S.J."/>
            <person name="Wang X.J."/>
            <person name="Zhu J.G."/>
            <person name="Ruan X.D."/>
            <person name="Zhao L."/>
            <person name="Wei J.T."/>
            <person name="Ye R.Z."/>
            <person name="Que T.C."/>
            <person name="Du C.H."/>
            <person name="Zhou Y.H."/>
            <person name="Cheng J.X."/>
            <person name="Dai P.F."/>
            <person name="Guo W.B."/>
            <person name="Han X.H."/>
            <person name="Huang E.J."/>
            <person name="Li L.F."/>
            <person name="Wei W."/>
            <person name="Gao Y.C."/>
            <person name="Liu J.Z."/>
            <person name="Shao H.Z."/>
            <person name="Wang X."/>
            <person name="Wang C.C."/>
            <person name="Yang T.C."/>
            <person name="Huo Q.B."/>
            <person name="Li W."/>
            <person name="Chen H.Y."/>
            <person name="Chen S.E."/>
            <person name="Zhou L.G."/>
            <person name="Ni X.B."/>
            <person name="Tian J.H."/>
            <person name="Sheng Y."/>
            <person name="Liu T."/>
            <person name="Pan Y.S."/>
            <person name="Xia L.Y."/>
            <person name="Li J."/>
            <person name="Zhao F."/>
            <person name="Cao W.C."/>
        </authorList>
    </citation>
    <scope>NUCLEOTIDE SEQUENCE</scope>
    <source>
        <strain evidence="5">Rsan-2018</strain>
    </source>
</reference>
<evidence type="ECO:0000256" key="3">
    <source>
        <dbReference type="ARBA" id="ARBA00023239"/>
    </source>
</evidence>
<gene>
    <name evidence="5" type="ORF">HPB52_024319</name>
</gene>
<proteinExistence type="predicted"/>
<dbReference type="Proteomes" id="UP000821837">
    <property type="component" value="Unassembled WGS sequence"/>
</dbReference>
<accession>A0A9D4TCJ7</accession>
<keyword evidence="3" id="KW-0456">Lyase</keyword>
<evidence type="ECO:0000313" key="6">
    <source>
        <dbReference type="Proteomes" id="UP000821837"/>
    </source>
</evidence>
<dbReference type="PANTHER" id="PTHR42735:SF1">
    <property type="entry name" value="PYRIDOXAL-DEPENDENT DECARBOXYLASE DOMAIN-CONTAINING PROTEIN 1-RELATED"/>
    <property type="match status" value="1"/>
</dbReference>
<evidence type="ECO:0000256" key="1">
    <source>
        <dbReference type="ARBA" id="ARBA00001933"/>
    </source>
</evidence>
<evidence type="ECO:0000256" key="2">
    <source>
        <dbReference type="ARBA" id="ARBA00022898"/>
    </source>
</evidence>
<feature type="domain" description="PDXDC1-like third" evidence="4">
    <location>
        <begin position="12"/>
        <end position="55"/>
    </location>
</feature>
<evidence type="ECO:0000259" key="4">
    <source>
        <dbReference type="Pfam" id="PF22937"/>
    </source>
</evidence>
<name>A0A9D4TCJ7_RHISA</name>
<dbReference type="Pfam" id="PF22937">
    <property type="entry name" value="PDXDC1-like_cen2"/>
    <property type="match status" value="1"/>
</dbReference>
<comment type="caution">
    <text evidence="5">The sequence shown here is derived from an EMBL/GenBank/DDBJ whole genome shotgun (WGS) entry which is preliminary data.</text>
</comment>
<reference evidence="5" key="2">
    <citation type="submission" date="2021-09" db="EMBL/GenBank/DDBJ databases">
        <authorList>
            <person name="Jia N."/>
            <person name="Wang J."/>
            <person name="Shi W."/>
            <person name="Du L."/>
            <person name="Sun Y."/>
            <person name="Zhan W."/>
            <person name="Jiang J."/>
            <person name="Wang Q."/>
            <person name="Zhang B."/>
            <person name="Ji P."/>
            <person name="Sakyi L.B."/>
            <person name="Cui X."/>
            <person name="Yuan T."/>
            <person name="Jiang B."/>
            <person name="Yang W."/>
            <person name="Lam T.T.-Y."/>
            <person name="Chang Q."/>
            <person name="Ding S."/>
            <person name="Wang X."/>
            <person name="Zhu J."/>
            <person name="Ruan X."/>
            <person name="Zhao L."/>
            <person name="Wei J."/>
            <person name="Que T."/>
            <person name="Du C."/>
            <person name="Cheng J."/>
            <person name="Dai P."/>
            <person name="Han X."/>
            <person name="Huang E."/>
            <person name="Gao Y."/>
            <person name="Liu J."/>
            <person name="Shao H."/>
            <person name="Ye R."/>
            <person name="Li L."/>
            <person name="Wei W."/>
            <person name="Wang X."/>
            <person name="Wang C."/>
            <person name="Huo Q."/>
            <person name="Li W."/>
            <person name="Guo W."/>
            <person name="Chen H."/>
            <person name="Chen S."/>
            <person name="Zhou L."/>
            <person name="Zhou L."/>
            <person name="Ni X."/>
            <person name="Tian J."/>
            <person name="Zhou Y."/>
            <person name="Sheng Y."/>
            <person name="Liu T."/>
            <person name="Pan Y."/>
            <person name="Xia L."/>
            <person name="Li J."/>
            <person name="Zhao F."/>
            <person name="Cao W."/>
        </authorList>
    </citation>
    <scope>NUCLEOTIDE SEQUENCE</scope>
    <source>
        <strain evidence="5">Rsan-2018</strain>
        <tissue evidence="5">Larvae</tissue>
    </source>
</reference>